<dbReference type="EMBL" id="KV441498">
    <property type="protein sequence ID" value="OAG14730.1"/>
    <property type="molecule type" value="Genomic_DNA"/>
</dbReference>
<evidence type="ECO:0008006" key="4">
    <source>
        <dbReference type="Google" id="ProtNLM"/>
    </source>
</evidence>
<dbReference type="PANTHER" id="PTHR38790">
    <property type="entry name" value="2EXR DOMAIN-CONTAINING PROTEIN-RELATED"/>
    <property type="match status" value="1"/>
</dbReference>
<reference evidence="2 3" key="1">
    <citation type="submission" date="2016-05" db="EMBL/GenBank/DDBJ databases">
        <title>Comparative analysis of secretome profiles of manganese(II)-oxidizing ascomycete fungi.</title>
        <authorList>
            <consortium name="DOE Joint Genome Institute"/>
            <person name="Zeiner C.A."/>
            <person name="Purvine S.O."/>
            <person name="Zink E.M."/>
            <person name="Wu S."/>
            <person name="Pasa-Tolic L."/>
            <person name="Chaput D.L."/>
            <person name="Haridas S."/>
            <person name="Grigoriev I.V."/>
            <person name="Santelli C.M."/>
            <person name="Hansel C.M."/>
        </authorList>
    </citation>
    <scope>NUCLEOTIDE SEQUENCE [LARGE SCALE GENOMIC DNA]</scope>
    <source>
        <strain evidence="2 3">SRC1lrK2f</strain>
    </source>
</reference>
<dbReference type="KEGG" id="aalt:CC77DRAFT_1054712"/>
<evidence type="ECO:0000313" key="2">
    <source>
        <dbReference type="EMBL" id="OAG14730.1"/>
    </source>
</evidence>
<evidence type="ECO:0000313" key="3">
    <source>
        <dbReference type="Proteomes" id="UP000077248"/>
    </source>
</evidence>
<sequence>MASAASDRNKASTNCGKLRATNREEQDKIATSNQLSSPLLRLPSEIRTTIYIHVCLSTTVNHGHPANGFKEGCAFTQTFLLICHQFYAEAVKLMYSLATFDLSRLSCLKSLHPEHRHLITSMQISSQFAKEVMVTIYKGKVEEVLGDHSPAKRLLGLERLHSNTFSNSLPPRLSSSHWPQLLILPHTEISLFQNSLAFILTTTDQFVNTIAENRLTFILTTTVPSNEIMAEKNKNPAARNVEAMQLSGAHIFLHANNDSTRSNQLNSPLLRLPAELRNRIYHFTLDTNEVVLEPLGIRDPPYYHCPSPTPYPLVVA</sequence>
<protein>
    <recommendedName>
        <fullName evidence="4">F-box domain-containing protein</fullName>
    </recommendedName>
</protein>
<feature type="region of interest" description="Disordered" evidence="1">
    <location>
        <begin position="1"/>
        <end position="30"/>
    </location>
</feature>
<dbReference type="GeneID" id="29113403"/>
<evidence type="ECO:0000256" key="1">
    <source>
        <dbReference type="SAM" id="MobiDB-lite"/>
    </source>
</evidence>
<name>A0A177D6D3_ALTAL</name>
<proteinExistence type="predicted"/>
<organism evidence="2 3">
    <name type="scientific">Alternaria alternata</name>
    <name type="common">Alternaria rot fungus</name>
    <name type="synonym">Torula alternata</name>
    <dbReference type="NCBI Taxonomy" id="5599"/>
    <lineage>
        <taxon>Eukaryota</taxon>
        <taxon>Fungi</taxon>
        <taxon>Dikarya</taxon>
        <taxon>Ascomycota</taxon>
        <taxon>Pezizomycotina</taxon>
        <taxon>Dothideomycetes</taxon>
        <taxon>Pleosporomycetidae</taxon>
        <taxon>Pleosporales</taxon>
        <taxon>Pleosporineae</taxon>
        <taxon>Pleosporaceae</taxon>
        <taxon>Alternaria</taxon>
        <taxon>Alternaria sect. Alternaria</taxon>
        <taxon>Alternaria alternata complex</taxon>
    </lineage>
</organism>
<keyword evidence="3" id="KW-1185">Reference proteome</keyword>
<dbReference type="AlphaFoldDB" id="A0A177D6D3"/>
<accession>A0A177D6D3</accession>
<dbReference type="Proteomes" id="UP000077248">
    <property type="component" value="Unassembled WGS sequence"/>
</dbReference>
<gene>
    <name evidence="2" type="ORF">CC77DRAFT_1054712</name>
</gene>
<dbReference type="PANTHER" id="PTHR38790:SF4">
    <property type="entry name" value="2EXR DOMAIN-CONTAINING PROTEIN"/>
    <property type="match status" value="1"/>
</dbReference>
<dbReference type="RefSeq" id="XP_018380151.1">
    <property type="nucleotide sequence ID" value="XM_018527809.1"/>
</dbReference>
<dbReference type="VEuPathDB" id="FungiDB:CC77DRAFT_1054712"/>